<keyword evidence="3" id="KW-1185">Reference proteome</keyword>
<evidence type="ECO:0000313" key="2">
    <source>
        <dbReference type="EMBL" id="MFC5292685.1"/>
    </source>
</evidence>
<evidence type="ECO:0000313" key="3">
    <source>
        <dbReference type="Proteomes" id="UP001595976"/>
    </source>
</evidence>
<dbReference type="Proteomes" id="UP001595976">
    <property type="component" value="Unassembled WGS sequence"/>
</dbReference>
<dbReference type="EMBL" id="JBHSLI010000002">
    <property type="protein sequence ID" value="MFC5292685.1"/>
    <property type="molecule type" value="Genomic_DNA"/>
</dbReference>
<protein>
    <recommendedName>
        <fullName evidence="4">Phasin domain-containing protein</fullName>
    </recommendedName>
</protein>
<dbReference type="RefSeq" id="WP_260347955.1">
    <property type="nucleotide sequence ID" value="NZ_JAOAOS010000002.1"/>
</dbReference>
<accession>A0ABW0F4C4</accession>
<proteinExistence type="predicted"/>
<comment type="caution">
    <text evidence="2">The sequence shown here is derived from an EMBL/GenBank/DDBJ whole genome shotgun (WGS) entry which is preliminary data.</text>
</comment>
<evidence type="ECO:0000256" key="1">
    <source>
        <dbReference type="SAM" id="MobiDB-lite"/>
    </source>
</evidence>
<name>A0ABW0F4C4_9HYPH</name>
<reference evidence="3" key="1">
    <citation type="journal article" date="2019" name="Int. J. Syst. Evol. Microbiol.">
        <title>The Global Catalogue of Microorganisms (GCM) 10K type strain sequencing project: providing services to taxonomists for standard genome sequencing and annotation.</title>
        <authorList>
            <consortium name="The Broad Institute Genomics Platform"/>
            <consortium name="The Broad Institute Genome Sequencing Center for Infectious Disease"/>
            <person name="Wu L."/>
            <person name="Ma J."/>
        </authorList>
    </citation>
    <scope>NUCLEOTIDE SEQUENCE [LARGE SCALE GENOMIC DNA]</scope>
    <source>
        <strain evidence="3">CGMCC 1.15643</strain>
    </source>
</reference>
<feature type="region of interest" description="Disordered" evidence="1">
    <location>
        <begin position="113"/>
        <end position="132"/>
    </location>
</feature>
<sequence length="132" mass="14271">MAAVRRLAEAPSTITPADKNVVAHPAFREIPKCLFPLKTVEAQSEYDALARALFDVGKLTLGAHRSLSSYAMQFDTITAAAAEGKQVRGSWFAQLDKARNELRLDDIDKPIAAPAGAPSNKFSRVGFASGRR</sequence>
<gene>
    <name evidence="2" type="ORF">ACFPK2_06755</name>
</gene>
<organism evidence="2 3">
    <name type="scientific">Bosea minatitlanensis</name>
    <dbReference type="NCBI Taxonomy" id="128782"/>
    <lineage>
        <taxon>Bacteria</taxon>
        <taxon>Pseudomonadati</taxon>
        <taxon>Pseudomonadota</taxon>
        <taxon>Alphaproteobacteria</taxon>
        <taxon>Hyphomicrobiales</taxon>
        <taxon>Boseaceae</taxon>
        <taxon>Bosea</taxon>
    </lineage>
</organism>
<evidence type="ECO:0008006" key="4">
    <source>
        <dbReference type="Google" id="ProtNLM"/>
    </source>
</evidence>